<proteinExistence type="inferred from homology"/>
<dbReference type="InterPro" id="IPR050190">
    <property type="entry name" value="UPF0213_domain"/>
</dbReference>
<feature type="domain" description="GIY-YIG" evidence="2">
    <location>
        <begin position="6"/>
        <end position="83"/>
    </location>
</feature>
<dbReference type="CDD" id="cd10448">
    <property type="entry name" value="GIY-YIG_unchar_3"/>
    <property type="match status" value="1"/>
</dbReference>
<dbReference type="Proteomes" id="UP000676776">
    <property type="component" value="Unassembled WGS sequence"/>
</dbReference>
<dbReference type="InterPro" id="IPR035901">
    <property type="entry name" value="GIY-YIG_endonuc_sf"/>
</dbReference>
<dbReference type="Gene3D" id="3.40.1440.10">
    <property type="entry name" value="GIY-YIG endonuclease"/>
    <property type="match status" value="1"/>
</dbReference>
<dbReference type="Pfam" id="PF01541">
    <property type="entry name" value="GIY-YIG"/>
    <property type="match status" value="1"/>
</dbReference>
<dbReference type="RefSeq" id="WP_208154186.1">
    <property type="nucleotide sequence ID" value="NZ_JAGEVF010000006.1"/>
</dbReference>
<organism evidence="3 4">
    <name type="scientific">Winogradskyella pelagia</name>
    <dbReference type="NCBI Taxonomy" id="2819984"/>
    <lineage>
        <taxon>Bacteria</taxon>
        <taxon>Pseudomonadati</taxon>
        <taxon>Bacteroidota</taxon>
        <taxon>Flavobacteriia</taxon>
        <taxon>Flavobacteriales</taxon>
        <taxon>Flavobacteriaceae</taxon>
        <taxon>Winogradskyella</taxon>
    </lineage>
</organism>
<evidence type="ECO:0000259" key="2">
    <source>
        <dbReference type="PROSITE" id="PS50164"/>
    </source>
</evidence>
<protein>
    <submittedName>
        <fullName evidence="3">GIY-YIG nuclease family protein</fullName>
    </submittedName>
</protein>
<dbReference type="EMBL" id="JAGEVF010000006">
    <property type="protein sequence ID" value="MBO3116818.1"/>
    <property type="molecule type" value="Genomic_DNA"/>
</dbReference>
<evidence type="ECO:0000313" key="3">
    <source>
        <dbReference type="EMBL" id="MBO3116818.1"/>
    </source>
</evidence>
<sequence length="101" mass="12259">MKRAYHNYWVYILTNKPKGTLYIGVTGGIDDRMERHLNGEGSGFTNKYKLKILVYYEEFQFIDEAIRREKQLKNWHRQWKINLIEQENPNWANLWKPLEGI</sequence>
<evidence type="ECO:0000256" key="1">
    <source>
        <dbReference type="ARBA" id="ARBA00007435"/>
    </source>
</evidence>
<dbReference type="PANTHER" id="PTHR34477:SF5">
    <property type="entry name" value="BSL5627 PROTEIN"/>
    <property type="match status" value="1"/>
</dbReference>
<keyword evidence="4" id="KW-1185">Reference proteome</keyword>
<gene>
    <name evidence="3" type="ORF">J4050_08675</name>
</gene>
<comment type="similarity">
    <text evidence="1">Belongs to the UPF0213 family.</text>
</comment>
<reference evidence="3 4" key="1">
    <citation type="submission" date="2021-03" db="EMBL/GenBank/DDBJ databases">
        <title>Winogradskyella sp. nov., isolated from costal sediment.</title>
        <authorList>
            <person name="Gao C."/>
        </authorList>
    </citation>
    <scope>NUCLEOTIDE SEQUENCE [LARGE SCALE GENOMIC DNA]</scope>
    <source>
        <strain evidence="3 4">DF17</strain>
    </source>
</reference>
<accession>A0ABS3T246</accession>
<dbReference type="PANTHER" id="PTHR34477">
    <property type="entry name" value="UPF0213 PROTEIN YHBQ"/>
    <property type="match status" value="1"/>
</dbReference>
<comment type="caution">
    <text evidence="3">The sequence shown here is derived from an EMBL/GenBank/DDBJ whole genome shotgun (WGS) entry which is preliminary data.</text>
</comment>
<dbReference type="InterPro" id="IPR000305">
    <property type="entry name" value="GIY-YIG_endonuc"/>
</dbReference>
<evidence type="ECO:0000313" key="4">
    <source>
        <dbReference type="Proteomes" id="UP000676776"/>
    </source>
</evidence>
<name>A0ABS3T246_9FLAO</name>
<dbReference type="SMART" id="SM00465">
    <property type="entry name" value="GIYc"/>
    <property type="match status" value="1"/>
</dbReference>
<dbReference type="SUPFAM" id="SSF82771">
    <property type="entry name" value="GIY-YIG endonuclease"/>
    <property type="match status" value="1"/>
</dbReference>
<dbReference type="PROSITE" id="PS50164">
    <property type="entry name" value="GIY_YIG"/>
    <property type="match status" value="1"/>
</dbReference>